<reference evidence="2 3" key="1">
    <citation type="submission" date="2020-08" db="EMBL/GenBank/DDBJ databases">
        <title>Genomic Encyclopedia of Type Strains, Phase IV (KMG-IV): sequencing the most valuable type-strain genomes for metagenomic binning, comparative biology and taxonomic classification.</title>
        <authorList>
            <person name="Goeker M."/>
        </authorList>
    </citation>
    <scope>NUCLEOTIDE SEQUENCE [LARGE SCALE GENOMIC DNA]</scope>
    <source>
        <strain evidence="2 3">DSM 26736</strain>
    </source>
</reference>
<sequence>MTGTLLPRLLPILLLIGSNVLMTFAWYGHLKFKDKPLLAIILVSWGIAFFEYCLAVPANRWGSSLYSAAQLKGMQEVITLCVFAIFSVLYLGQRITPNHLIGFALIAAGAFFLFRAPVAAA</sequence>
<dbReference type="Pfam" id="PF04342">
    <property type="entry name" value="DMT_6"/>
    <property type="match status" value="1"/>
</dbReference>
<comment type="caution">
    <text evidence="2">The sequence shown here is derived from an EMBL/GenBank/DDBJ whole genome shotgun (WGS) entry which is preliminary data.</text>
</comment>
<keyword evidence="1" id="KW-0812">Transmembrane</keyword>
<organism evidence="2 3">
    <name type="scientific">Sphingomonas xinjiangensis</name>
    <dbReference type="NCBI Taxonomy" id="643568"/>
    <lineage>
        <taxon>Bacteria</taxon>
        <taxon>Pseudomonadati</taxon>
        <taxon>Pseudomonadota</taxon>
        <taxon>Alphaproteobacteria</taxon>
        <taxon>Sphingomonadales</taxon>
        <taxon>Sphingomonadaceae</taxon>
        <taxon>Sphingomonas</taxon>
    </lineage>
</organism>
<accession>A0A840YAD1</accession>
<dbReference type="RefSeq" id="WP_184083345.1">
    <property type="nucleotide sequence ID" value="NZ_JACIJF010000001.1"/>
</dbReference>
<dbReference type="PANTHER" id="PTHR38482">
    <property type="entry name" value="DMT FAMILY PROTEIN"/>
    <property type="match status" value="1"/>
</dbReference>
<evidence type="ECO:0000313" key="2">
    <source>
        <dbReference type="EMBL" id="MBB5708999.1"/>
    </source>
</evidence>
<evidence type="ECO:0000313" key="3">
    <source>
        <dbReference type="Proteomes" id="UP000527143"/>
    </source>
</evidence>
<dbReference type="AlphaFoldDB" id="A0A840YAD1"/>
<dbReference type="SUPFAM" id="SSF103481">
    <property type="entry name" value="Multidrug resistance efflux transporter EmrE"/>
    <property type="match status" value="1"/>
</dbReference>
<dbReference type="Proteomes" id="UP000527143">
    <property type="component" value="Unassembled WGS sequence"/>
</dbReference>
<proteinExistence type="predicted"/>
<gene>
    <name evidence="2" type="ORF">FHT02_000205</name>
</gene>
<dbReference type="InterPro" id="IPR037185">
    <property type="entry name" value="EmrE-like"/>
</dbReference>
<dbReference type="InterPro" id="IPR007437">
    <property type="entry name" value="DUF486"/>
</dbReference>
<evidence type="ECO:0000256" key="1">
    <source>
        <dbReference type="SAM" id="Phobius"/>
    </source>
</evidence>
<dbReference type="PANTHER" id="PTHR38482:SF1">
    <property type="entry name" value="DMT FAMILY PROTEIN"/>
    <property type="match status" value="1"/>
</dbReference>
<feature type="transmembrane region" description="Helical" evidence="1">
    <location>
        <begin position="100"/>
        <end position="118"/>
    </location>
</feature>
<feature type="transmembrane region" description="Helical" evidence="1">
    <location>
        <begin position="77"/>
        <end position="93"/>
    </location>
</feature>
<protein>
    <recommendedName>
        <fullName evidence="4">DMT family protein</fullName>
    </recommendedName>
</protein>
<keyword evidence="3" id="KW-1185">Reference proteome</keyword>
<evidence type="ECO:0008006" key="4">
    <source>
        <dbReference type="Google" id="ProtNLM"/>
    </source>
</evidence>
<name>A0A840YAD1_9SPHN</name>
<feature type="transmembrane region" description="Helical" evidence="1">
    <location>
        <begin position="37"/>
        <end position="57"/>
    </location>
</feature>
<feature type="transmembrane region" description="Helical" evidence="1">
    <location>
        <begin position="12"/>
        <end position="30"/>
    </location>
</feature>
<keyword evidence="1" id="KW-0472">Membrane</keyword>
<dbReference type="EMBL" id="JACIJF010000001">
    <property type="protein sequence ID" value="MBB5708999.1"/>
    <property type="molecule type" value="Genomic_DNA"/>
</dbReference>
<dbReference type="PIRSF" id="PIRSF021239">
    <property type="entry name" value="UCP021239"/>
    <property type="match status" value="1"/>
</dbReference>
<keyword evidence="1" id="KW-1133">Transmembrane helix</keyword>